<reference evidence="1 2" key="1">
    <citation type="submission" date="2016-07" db="EMBL/GenBank/DDBJ databases">
        <title>Pervasive Adenine N6-methylation of Active Genes in Fungi.</title>
        <authorList>
            <consortium name="DOE Joint Genome Institute"/>
            <person name="Mondo S.J."/>
            <person name="Dannebaum R.O."/>
            <person name="Kuo R.C."/>
            <person name="Labutti K."/>
            <person name="Haridas S."/>
            <person name="Kuo A."/>
            <person name="Salamov A."/>
            <person name="Ahrendt S.R."/>
            <person name="Lipzen A."/>
            <person name="Sullivan W."/>
            <person name="Andreopoulos W.B."/>
            <person name="Clum A."/>
            <person name="Lindquist E."/>
            <person name="Daum C."/>
            <person name="Ramamoorthy G.K."/>
            <person name="Gryganskyi A."/>
            <person name="Culley D."/>
            <person name="Magnuson J.K."/>
            <person name="James T.Y."/>
            <person name="O'Malley M.A."/>
            <person name="Stajich J.E."/>
            <person name="Spatafora J.W."/>
            <person name="Visel A."/>
            <person name="Grigoriev I.V."/>
        </authorList>
    </citation>
    <scope>NUCLEOTIDE SEQUENCE [LARGE SCALE GENOMIC DNA]</scope>
    <source>
        <strain evidence="1 2">PL171</strain>
    </source>
</reference>
<accession>A0A1Y2HUK5</accession>
<protein>
    <submittedName>
        <fullName evidence="1">Uncharacterized protein</fullName>
    </submittedName>
</protein>
<dbReference type="AlphaFoldDB" id="A0A1Y2HUK5"/>
<dbReference type="EMBL" id="MCFL01000009">
    <property type="protein sequence ID" value="ORZ38285.1"/>
    <property type="molecule type" value="Genomic_DNA"/>
</dbReference>
<comment type="caution">
    <text evidence="1">The sequence shown here is derived from an EMBL/GenBank/DDBJ whole genome shotgun (WGS) entry which is preliminary data.</text>
</comment>
<sequence length="151" mass="16323">MYNHMSSCDDVASTPFGCGHNRCGGRLRGVPNSIYASSQSRMLPVRRNDQPCPWSCRRASYEGERQGSGAAALRADGVKAIAGTSHSMFAAGRLSLSANAESGRTEHVWEGFRTEAMSLRNLACWPIFKAPRSSSMSAPVNWPPFPKATAT</sequence>
<gene>
    <name evidence="1" type="ORF">BCR44DRAFT_310042</name>
</gene>
<name>A0A1Y2HUK5_9FUNG</name>
<evidence type="ECO:0000313" key="2">
    <source>
        <dbReference type="Proteomes" id="UP000193411"/>
    </source>
</evidence>
<keyword evidence="2" id="KW-1185">Reference proteome</keyword>
<proteinExistence type="predicted"/>
<organism evidence="1 2">
    <name type="scientific">Catenaria anguillulae PL171</name>
    <dbReference type="NCBI Taxonomy" id="765915"/>
    <lineage>
        <taxon>Eukaryota</taxon>
        <taxon>Fungi</taxon>
        <taxon>Fungi incertae sedis</taxon>
        <taxon>Blastocladiomycota</taxon>
        <taxon>Blastocladiomycetes</taxon>
        <taxon>Blastocladiales</taxon>
        <taxon>Catenariaceae</taxon>
        <taxon>Catenaria</taxon>
    </lineage>
</organism>
<dbReference type="Proteomes" id="UP000193411">
    <property type="component" value="Unassembled WGS sequence"/>
</dbReference>
<evidence type="ECO:0000313" key="1">
    <source>
        <dbReference type="EMBL" id="ORZ38285.1"/>
    </source>
</evidence>